<evidence type="ECO:0000313" key="6">
    <source>
        <dbReference type="EMBL" id="MBB4005812.1"/>
    </source>
</evidence>
<dbReference type="InterPro" id="IPR033855">
    <property type="entry name" value="Protein_C"/>
</dbReference>
<reference evidence="7 8" key="1">
    <citation type="submission" date="2016-09" db="EMBL/GenBank/DDBJ databases">
        <title>Rhizobium oryziradicis sp. nov., isolated from the root of rice.</title>
        <authorList>
            <person name="Zhao J."/>
            <person name="Zhang X."/>
        </authorList>
    </citation>
    <scope>NUCLEOTIDE SEQUENCE [LARGE SCALE GENOMIC DNA]</scope>
    <source>
        <strain evidence="7 8">14971</strain>
    </source>
</reference>
<dbReference type="SUPFAM" id="SSF52096">
    <property type="entry name" value="ClpP/crotonase"/>
    <property type="match status" value="1"/>
</dbReference>
<dbReference type="STRING" id="887144.BJF91_17145"/>
<dbReference type="Gene3D" id="6.20.330.10">
    <property type="match status" value="1"/>
</dbReference>
<feature type="domain" description="Peptidase S49" evidence="5">
    <location>
        <begin position="154"/>
        <end position="298"/>
    </location>
</feature>
<evidence type="ECO:0000313" key="7">
    <source>
        <dbReference type="EMBL" id="OLP48861.1"/>
    </source>
</evidence>
<reference evidence="6 9" key="2">
    <citation type="submission" date="2020-08" db="EMBL/GenBank/DDBJ databases">
        <title>Genomic Encyclopedia of Type Strains, Phase IV (KMG-IV): sequencing the most valuable type-strain genomes for metagenomic binning, comparative biology and taxonomic classification.</title>
        <authorList>
            <person name="Goeker M."/>
        </authorList>
    </citation>
    <scope>NUCLEOTIDE SEQUENCE [LARGE SCALE GENOMIC DNA]</scope>
    <source>
        <strain evidence="6 9">DSM 100021</strain>
    </source>
</reference>
<dbReference type="InterPro" id="IPR029045">
    <property type="entry name" value="ClpP/crotonase-like_dom_sf"/>
</dbReference>
<evidence type="ECO:0000259" key="5">
    <source>
        <dbReference type="Pfam" id="PF01343"/>
    </source>
</evidence>
<dbReference type="OrthoDB" id="266140at2"/>
<keyword evidence="3" id="KW-0378">Hydrolase</keyword>
<dbReference type="GO" id="GO:0006508">
    <property type="term" value="P:proteolysis"/>
    <property type="evidence" value="ECO:0007669"/>
    <property type="project" value="UniProtKB-KW"/>
</dbReference>
<dbReference type="InterPro" id="IPR002142">
    <property type="entry name" value="Peptidase_S49"/>
</dbReference>
<dbReference type="EMBL" id="JACIED010000001">
    <property type="protein sequence ID" value="MBB4005812.1"/>
    <property type="molecule type" value="Genomic_DNA"/>
</dbReference>
<dbReference type="PANTHER" id="PTHR33209">
    <property type="entry name" value="PROTEASE 4"/>
    <property type="match status" value="1"/>
</dbReference>
<evidence type="ECO:0000313" key="9">
    <source>
        <dbReference type="Proteomes" id="UP000544107"/>
    </source>
</evidence>
<sequence length="306" mass="32592">MSFRYGHVAQRVFNTPLLYDPRKAEAFLQGMGSRIAGDTVVIANPAGATDHVAFGNGRPLAGKVGNRLERAYQRANMLPFDMIDNVAIIPIEGSLVHKGGWIGSASGETSYQGLQAQISAARKYAGVKGVVFEVDSFGGEVNGGFETAAAIQALSREKPTLSILTDFAYSAGYLQASQARGIVMPEFGGAGSIGVIIMHADYSQALDQDGIKVTIIRSGKKKADGNPYEPLSADVAGRWQAQADQMRDKFAETVAKGRKNRITKAKALATEADVYDAKQALAMGLVDAIGDPIEAFDAFVKEVNRS</sequence>
<keyword evidence="4" id="KW-0720">Serine protease</keyword>
<proteinExistence type="inferred from homology"/>
<dbReference type="AlphaFoldDB" id="A0A1Q9A2Q2"/>
<evidence type="ECO:0000313" key="8">
    <source>
        <dbReference type="Proteomes" id="UP000185598"/>
    </source>
</evidence>
<evidence type="ECO:0000256" key="2">
    <source>
        <dbReference type="ARBA" id="ARBA00022670"/>
    </source>
</evidence>
<keyword evidence="2" id="KW-0645">Protease</keyword>
<dbReference type="PANTHER" id="PTHR33209:SF1">
    <property type="entry name" value="PEPTIDASE S49 DOMAIN-CONTAINING PROTEIN"/>
    <property type="match status" value="1"/>
</dbReference>
<dbReference type="EMBL" id="MKIN01000022">
    <property type="protein sequence ID" value="OLP48861.1"/>
    <property type="molecule type" value="Genomic_DNA"/>
</dbReference>
<dbReference type="GO" id="GO:0008236">
    <property type="term" value="F:serine-type peptidase activity"/>
    <property type="evidence" value="ECO:0007669"/>
    <property type="project" value="UniProtKB-KW"/>
</dbReference>
<dbReference type="Proteomes" id="UP000185598">
    <property type="component" value="Unassembled WGS sequence"/>
</dbReference>
<dbReference type="CDD" id="cd07022">
    <property type="entry name" value="S49_Sppa_36K_type"/>
    <property type="match status" value="1"/>
</dbReference>
<name>A0A1Q9A2Q2_9HYPH</name>
<gene>
    <name evidence="7" type="ORF">BJF91_17145</name>
    <name evidence="6" type="ORF">GGQ71_000048</name>
</gene>
<accession>A0A1Q9A2Q2</accession>
<comment type="similarity">
    <text evidence="1">Belongs to the peptidase S49 family.</text>
</comment>
<evidence type="ECO:0000256" key="3">
    <source>
        <dbReference type="ARBA" id="ARBA00022801"/>
    </source>
</evidence>
<dbReference type="Gene3D" id="3.90.226.10">
    <property type="entry name" value="2-enoyl-CoA Hydratase, Chain A, domain 1"/>
    <property type="match status" value="1"/>
</dbReference>
<evidence type="ECO:0000256" key="1">
    <source>
        <dbReference type="ARBA" id="ARBA00008683"/>
    </source>
</evidence>
<protein>
    <submittedName>
        <fullName evidence="6">Signal peptide peptidase SppA</fullName>
    </submittedName>
</protein>
<dbReference type="Proteomes" id="UP000544107">
    <property type="component" value="Unassembled WGS sequence"/>
</dbReference>
<evidence type="ECO:0000256" key="4">
    <source>
        <dbReference type="ARBA" id="ARBA00022825"/>
    </source>
</evidence>
<dbReference type="RefSeq" id="WP_075614651.1">
    <property type="nucleotide sequence ID" value="NZ_JACIED010000001.1"/>
</dbReference>
<keyword evidence="8" id="KW-1185">Reference proteome</keyword>
<organism evidence="7 8">
    <name type="scientific">Allorhizobium taibaishanense</name>
    <dbReference type="NCBI Taxonomy" id="887144"/>
    <lineage>
        <taxon>Bacteria</taxon>
        <taxon>Pseudomonadati</taxon>
        <taxon>Pseudomonadota</taxon>
        <taxon>Alphaproteobacteria</taxon>
        <taxon>Hyphomicrobiales</taxon>
        <taxon>Rhizobiaceae</taxon>
        <taxon>Rhizobium/Agrobacterium group</taxon>
        <taxon>Allorhizobium</taxon>
    </lineage>
</organism>
<comment type="caution">
    <text evidence="7">The sequence shown here is derived from an EMBL/GenBank/DDBJ whole genome shotgun (WGS) entry which is preliminary data.</text>
</comment>
<dbReference type="Pfam" id="PF01343">
    <property type="entry name" value="Peptidase_S49"/>
    <property type="match status" value="1"/>
</dbReference>